<gene>
    <name evidence="3" type="ORF">HMPREF1536_04432</name>
</gene>
<dbReference type="InterPro" id="IPR013230">
    <property type="entry name" value="Peptidase_M15A_C"/>
</dbReference>
<dbReference type="EMBL" id="AQHW01000025">
    <property type="protein sequence ID" value="KKB49368.1"/>
    <property type="molecule type" value="Genomic_DNA"/>
</dbReference>
<keyword evidence="1" id="KW-1133">Transmembrane helix</keyword>
<organism evidence="3 4">
    <name type="scientific">Parabacteroides gordonii MS-1 = DSM 23371</name>
    <dbReference type="NCBI Taxonomy" id="1203610"/>
    <lineage>
        <taxon>Bacteria</taxon>
        <taxon>Pseudomonadati</taxon>
        <taxon>Bacteroidota</taxon>
        <taxon>Bacteroidia</taxon>
        <taxon>Bacteroidales</taxon>
        <taxon>Tannerellaceae</taxon>
        <taxon>Parabacteroides</taxon>
    </lineage>
</organism>
<feature type="transmembrane region" description="Helical" evidence="1">
    <location>
        <begin position="138"/>
        <end position="158"/>
    </location>
</feature>
<dbReference type="Proteomes" id="UP000033035">
    <property type="component" value="Unassembled WGS sequence"/>
</dbReference>
<name>A0A0F5IV13_9BACT</name>
<dbReference type="Pfam" id="PF08291">
    <property type="entry name" value="Peptidase_M15_3"/>
    <property type="match status" value="1"/>
</dbReference>
<dbReference type="HOGENOM" id="CLU_085047_0_0_10"/>
<dbReference type="RefSeq" id="WP_081693389.1">
    <property type="nucleotide sequence ID" value="NZ_KE386763.1"/>
</dbReference>
<reference evidence="3 4" key="1">
    <citation type="submission" date="2013-04" db="EMBL/GenBank/DDBJ databases">
        <title>The Genome Sequence of Parabacteroides gordonii DSM 23371.</title>
        <authorList>
            <consortium name="The Broad Institute Genomics Platform"/>
            <person name="Earl A."/>
            <person name="Ward D."/>
            <person name="Feldgarden M."/>
            <person name="Gevers D."/>
            <person name="Martens E."/>
            <person name="Sakamoto M."/>
            <person name="Benno Y."/>
            <person name="Suzuki N."/>
            <person name="Matsunaga N."/>
            <person name="Koshihara K."/>
            <person name="Seki M."/>
            <person name="Komiya H."/>
            <person name="Walker B."/>
            <person name="Young S."/>
            <person name="Zeng Q."/>
            <person name="Gargeya S."/>
            <person name="Fitzgerald M."/>
            <person name="Haas B."/>
            <person name="Abouelleil A."/>
            <person name="Allen A.W."/>
            <person name="Alvarado L."/>
            <person name="Arachchi H.M."/>
            <person name="Berlin A.M."/>
            <person name="Chapman S.B."/>
            <person name="Gainer-Dewar J."/>
            <person name="Goldberg J."/>
            <person name="Griggs A."/>
            <person name="Gujja S."/>
            <person name="Hansen M."/>
            <person name="Howarth C."/>
            <person name="Imamovic A."/>
            <person name="Ireland A."/>
            <person name="Larimer J."/>
            <person name="McCowan C."/>
            <person name="Murphy C."/>
            <person name="Pearson M."/>
            <person name="Poon T.W."/>
            <person name="Priest M."/>
            <person name="Roberts A."/>
            <person name="Saif S."/>
            <person name="Shea T."/>
            <person name="Sisk P."/>
            <person name="Sykes S."/>
            <person name="Wortman J."/>
            <person name="Nusbaum C."/>
            <person name="Birren B."/>
        </authorList>
    </citation>
    <scope>NUCLEOTIDE SEQUENCE [LARGE SCALE GENOMIC DNA]</scope>
    <source>
        <strain evidence="3 4">MS-1</strain>
    </source>
</reference>
<comment type="caution">
    <text evidence="3">The sequence shown here is derived from an EMBL/GenBank/DDBJ whole genome shotgun (WGS) entry which is preliminary data.</text>
</comment>
<evidence type="ECO:0000256" key="1">
    <source>
        <dbReference type="SAM" id="Phobius"/>
    </source>
</evidence>
<dbReference type="InterPro" id="IPR009045">
    <property type="entry name" value="Zn_M74/Hedgehog-like"/>
</dbReference>
<evidence type="ECO:0000313" key="3">
    <source>
        <dbReference type="EMBL" id="KKB49368.1"/>
    </source>
</evidence>
<dbReference type="STRING" id="1203610.HMPREF1536_04432"/>
<feature type="domain" description="Peptidase M15A C-terminal" evidence="2">
    <location>
        <begin position="13"/>
        <end position="126"/>
    </location>
</feature>
<sequence>MESKSKKIWLSEHFTLEELTYSRTAVEHAIDNTPSPEAKVSLQHLTGCLLEPLRQLYKKPIAVLSGYRNKEVNRLVGGVSTSQHLKGEAADCYTPEGPAKLLELLLQSGLPFDQAILYKRRKFLHLSLKTSGKNRMQVILCMLCVIFLLAGCGARRTVAGTCLEERRDSVHVSLRDSLIRVANLEITDSLSWELEQVVYLPPDSSGVQYLQSVTTAKVSRICSWTDSLLAVTDSHTEYERLATENLTAQHTARSSPRSPFLPLAGLALLLLFCLWIVCKLRKEK</sequence>
<dbReference type="Gene3D" id="3.30.1380.10">
    <property type="match status" value="1"/>
</dbReference>
<evidence type="ECO:0000313" key="4">
    <source>
        <dbReference type="Proteomes" id="UP000033035"/>
    </source>
</evidence>
<dbReference type="PATRIC" id="fig|1203610.3.peg.4514"/>
<evidence type="ECO:0000259" key="2">
    <source>
        <dbReference type="Pfam" id="PF08291"/>
    </source>
</evidence>
<protein>
    <recommendedName>
        <fullName evidence="2">Peptidase M15A C-terminal domain-containing protein</fullName>
    </recommendedName>
</protein>
<dbReference type="SUPFAM" id="SSF55166">
    <property type="entry name" value="Hedgehog/DD-peptidase"/>
    <property type="match status" value="1"/>
</dbReference>
<accession>A0A0F5IV13</accession>
<keyword evidence="1" id="KW-0472">Membrane</keyword>
<proteinExistence type="predicted"/>
<keyword evidence="4" id="KW-1185">Reference proteome</keyword>
<feature type="transmembrane region" description="Helical" evidence="1">
    <location>
        <begin position="260"/>
        <end position="278"/>
    </location>
</feature>
<keyword evidence="1" id="KW-0812">Transmembrane</keyword>
<dbReference type="AlphaFoldDB" id="A0A0F5IV13"/>